<evidence type="ECO:0000256" key="7">
    <source>
        <dbReference type="PIRSR" id="PIRSR000350-2"/>
    </source>
</evidence>
<keyword evidence="8" id="KW-0520">NAD</keyword>
<organism evidence="13 14">
    <name type="scientific">Paracoccus aminophilus JCM 7686</name>
    <dbReference type="NCBI Taxonomy" id="1367847"/>
    <lineage>
        <taxon>Bacteria</taxon>
        <taxon>Pseudomonadati</taxon>
        <taxon>Pseudomonadota</taxon>
        <taxon>Alphaproteobacteria</taxon>
        <taxon>Rhodobacterales</taxon>
        <taxon>Paracoccaceae</taxon>
        <taxon>Paracoccus</taxon>
    </lineage>
</organism>
<feature type="binding site" evidence="8">
    <location>
        <position position="304"/>
    </location>
    <ligand>
        <name>FAD</name>
        <dbReference type="ChEBI" id="CHEBI:57692"/>
    </ligand>
</feature>
<dbReference type="Pfam" id="PF07992">
    <property type="entry name" value="Pyr_redox_2"/>
    <property type="match status" value="1"/>
</dbReference>
<dbReference type="PIRSF" id="PIRSF000350">
    <property type="entry name" value="Mercury_reductase_MerA"/>
    <property type="match status" value="1"/>
</dbReference>
<keyword evidence="14" id="KW-1185">Reference proteome</keyword>
<protein>
    <submittedName>
        <fullName evidence="13">Glutathione reductase (NADPH)</fullName>
        <ecNumber evidence="13">1.8.1.7</ecNumber>
    </submittedName>
</protein>
<evidence type="ECO:0000256" key="6">
    <source>
        <dbReference type="ARBA" id="ARBA00023284"/>
    </source>
</evidence>
<dbReference type="STRING" id="1367847.JCM7686_1388"/>
<feature type="active site" description="Proton acceptor" evidence="7">
    <location>
        <position position="437"/>
    </location>
</feature>
<dbReference type="Pfam" id="PF02852">
    <property type="entry name" value="Pyr_redox_dim"/>
    <property type="match status" value="1"/>
</dbReference>
<dbReference type="InterPro" id="IPR036188">
    <property type="entry name" value="FAD/NAD-bd_sf"/>
</dbReference>
<dbReference type="InterPro" id="IPR001100">
    <property type="entry name" value="Pyr_nuc-diS_OxRdtase"/>
</dbReference>
<dbReference type="SUPFAM" id="SSF55424">
    <property type="entry name" value="FAD/NAD-linked reductases, dimerisation (C-terminal) domain"/>
    <property type="match status" value="1"/>
</dbReference>
<evidence type="ECO:0000313" key="13">
    <source>
        <dbReference type="EMBL" id="AGT08489.1"/>
    </source>
</evidence>
<dbReference type="InterPro" id="IPR004099">
    <property type="entry name" value="Pyr_nucl-diS_OxRdtase_dimer"/>
</dbReference>
<name>S5XMH2_PARAH</name>
<reference evidence="13 14" key="1">
    <citation type="journal article" date="2014" name="BMC Genomics">
        <title>Architecture and functions of a multipartite genome of the methylotrophic bacterium Paracoccus aminophilus JCM 7686, containing primary and secondary chromids.</title>
        <authorList>
            <person name="Dziewit L."/>
            <person name="Czarnecki J."/>
            <person name="Wibberg D."/>
            <person name="Radlinska M."/>
            <person name="Mrozek P."/>
            <person name="Szymczak M."/>
            <person name="Schluter A."/>
            <person name="Puhler A."/>
            <person name="Bartosik D."/>
        </authorList>
    </citation>
    <scope>NUCLEOTIDE SEQUENCE [LARGE SCALE GENOMIC DNA]</scope>
    <source>
        <strain evidence="13">JCM 7686</strain>
    </source>
</reference>
<dbReference type="InterPro" id="IPR046952">
    <property type="entry name" value="GSHR/TRXR-like"/>
</dbReference>
<dbReference type="GO" id="GO:0045454">
    <property type="term" value="P:cell redox homeostasis"/>
    <property type="evidence" value="ECO:0007669"/>
    <property type="project" value="InterPro"/>
</dbReference>
<evidence type="ECO:0000313" key="14">
    <source>
        <dbReference type="Proteomes" id="UP000015480"/>
    </source>
</evidence>
<dbReference type="PROSITE" id="PS00076">
    <property type="entry name" value="PYRIDINE_REDOX_1"/>
    <property type="match status" value="1"/>
</dbReference>
<keyword evidence="6 10" id="KW-0676">Redox-active center</keyword>
<gene>
    <name evidence="13" type="ORF">JCM7686_1388</name>
</gene>
<dbReference type="GO" id="GO:0034599">
    <property type="term" value="P:cellular response to oxidative stress"/>
    <property type="evidence" value="ECO:0007669"/>
    <property type="project" value="TreeGrafter"/>
</dbReference>
<evidence type="ECO:0000256" key="4">
    <source>
        <dbReference type="ARBA" id="ARBA00023002"/>
    </source>
</evidence>
<dbReference type="InterPro" id="IPR023753">
    <property type="entry name" value="FAD/NAD-binding_dom"/>
</dbReference>
<feature type="domain" description="Pyridine nucleotide-disulphide oxidoreductase dimerisation" evidence="11">
    <location>
        <begin position="339"/>
        <end position="447"/>
    </location>
</feature>
<sequence length="468" mass="50776">MTFDYDLFVIGGGSGGARASRISAGEYGARVAVAEESRMGGTCVIRGCVPKKLMIYGSQMPKEIEEARGYGWVDASVGPFDWPMFRDKLNRELNRLEAAYTNGMVNAGVDTYKSRARIVDPHTVELSDGTRYTTKHILIAVGGRPALPGIEGEEHGLISDDLFQLERLPGKVLLVGGGYIACEFATILNGFGCKTILAYRGDALLRGFDEEMRDHVSSQVVNSGIELRVQVTPKRLEKVGERVLVTFDDDQQEEFDDVIFATGRKPYTWDLGLENVGVKLGPNGQILVDEWSQTSVPSIYAVGDVTDLVNLTPVAIRAGHNFADTVFGGKPKPCDFSQVPSAVYTRPHELATIGLTEEQAAARGQVDIYSGGFRPMRSLFAGSEARSVMKLIVDVETDLVLGCHIFGPDAGEMLQMVAVAMGMGATKADFDRAVAIHPTVAEELVTMRKPVRRVGEAKPATLRHSAVS</sequence>
<dbReference type="GO" id="GO:0050660">
    <property type="term" value="F:flavin adenine dinucleotide binding"/>
    <property type="evidence" value="ECO:0007669"/>
    <property type="project" value="InterPro"/>
</dbReference>
<dbReference type="RefSeq" id="WP_020950127.1">
    <property type="nucleotide sequence ID" value="NC_022041.1"/>
</dbReference>
<dbReference type="EMBL" id="CP006650">
    <property type="protein sequence ID" value="AGT08489.1"/>
    <property type="molecule type" value="Genomic_DNA"/>
</dbReference>
<dbReference type="Proteomes" id="UP000015480">
    <property type="component" value="Chromosome"/>
</dbReference>
<dbReference type="GO" id="GO:0005829">
    <property type="term" value="C:cytosol"/>
    <property type="evidence" value="ECO:0007669"/>
    <property type="project" value="TreeGrafter"/>
</dbReference>
<feature type="binding site" evidence="8">
    <location>
        <position position="263"/>
    </location>
    <ligand>
        <name>NAD(+)</name>
        <dbReference type="ChEBI" id="CHEBI:57540"/>
    </ligand>
</feature>
<dbReference type="PATRIC" id="fig|1367847.3.peg.1359"/>
<dbReference type="InterPro" id="IPR016156">
    <property type="entry name" value="FAD/NAD-linked_Rdtase_dimer_sf"/>
</dbReference>
<dbReference type="PRINTS" id="PR00411">
    <property type="entry name" value="PNDRDTASEI"/>
</dbReference>
<dbReference type="EC" id="1.8.1.7" evidence="13"/>
<evidence type="ECO:0000256" key="5">
    <source>
        <dbReference type="ARBA" id="ARBA00023157"/>
    </source>
</evidence>
<keyword evidence="8" id="KW-0547">Nucleotide-binding</keyword>
<keyword evidence="3 8" id="KW-0274">FAD</keyword>
<dbReference type="AlphaFoldDB" id="S5XMH2"/>
<dbReference type="PANTHER" id="PTHR42737">
    <property type="entry name" value="GLUTATHIONE REDUCTASE"/>
    <property type="match status" value="1"/>
</dbReference>
<feature type="disulfide bond" description="Redox-active" evidence="9">
    <location>
        <begin position="43"/>
        <end position="48"/>
    </location>
</feature>
<evidence type="ECO:0000259" key="12">
    <source>
        <dbReference type="Pfam" id="PF07992"/>
    </source>
</evidence>
<dbReference type="InterPro" id="IPR012999">
    <property type="entry name" value="Pyr_OxRdtase_I_AS"/>
</dbReference>
<dbReference type="GO" id="GO:0004362">
    <property type="term" value="F:glutathione-disulfide reductase (NADPH) activity"/>
    <property type="evidence" value="ECO:0007669"/>
    <property type="project" value="UniProtKB-EC"/>
</dbReference>
<keyword evidence="2 10" id="KW-0285">Flavoprotein</keyword>
<comment type="cofactor">
    <cofactor evidence="8">
        <name>FAD</name>
        <dbReference type="ChEBI" id="CHEBI:57692"/>
    </cofactor>
    <text evidence="8">Binds 1 FAD per subunit.</text>
</comment>
<dbReference type="GO" id="GO:0006749">
    <property type="term" value="P:glutathione metabolic process"/>
    <property type="evidence" value="ECO:0007669"/>
    <property type="project" value="TreeGrafter"/>
</dbReference>
<dbReference type="Gene3D" id="3.50.50.60">
    <property type="entry name" value="FAD/NAD(P)-binding domain"/>
    <property type="match status" value="2"/>
</dbReference>
<dbReference type="NCBIfam" id="NF004776">
    <property type="entry name" value="PRK06116.1"/>
    <property type="match status" value="1"/>
</dbReference>
<dbReference type="HOGENOM" id="CLU_016755_2_1_5"/>
<comment type="similarity">
    <text evidence="1 10">Belongs to the class-I pyridine nucleotide-disulfide oxidoreductase family.</text>
</comment>
<evidence type="ECO:0000256" key="9">
    <source>
        <dbReference type="PIRSR" id="PIRSR000350-4"/>
    </source>
</evidence>
<accession>S5XMH2</accession>
<feature type="binding site" evidence="8">
    <location>
        <begin position="176"/>
        <end position="183"/>
    </location>
    <ligand>
        <name>NAD(+)</name>
        <dbReference type="ChEBI" id="CHEBI:57540"/>
    </ligand>
</feature>
<dbReference type="PRINTS" id="PR00368">
    <property type="entry name" value="FADPNR"/>
</dbReference>
<evidence type="ECO:0000256" key="1">
    <source>
        <dbReference type="ARBA" id="ARBA00007532"/>
    </source>
</evidence>
<evidence type="ECO:0000256" key="10">
    <source>
        <dbReference type="RuleBase" id="RU003691"/>
    </source>
</evidence>
<evidence type="ECO:0000256" key="2">
    <source>
        <dbReference type="ARBA" id="ARBA00022630"/>
    </source>
</evidence>
<dbReference type="Gene3D" id="3.30.390.30">
    <property type="match status" value="1"/>
</dbReference>
<evidence type="ECO:0000256" key="8">
    <source>
        <dbReference type="PIRSR" id="PIRSR000350-3"/>
    </source>
</evidence>
<dbReference type="eggNOG" id="COG1249">
    <property type="taxonomic scope" value="Bacteria"/>
</dbReference>
<evidence type="ECO:0000259" key="11">
    <source>
        <dbReference type="Pfam" id="PF02852"/>
    </source>
</evidence>
<feature type="domain" description="FAD/NAD(P)-binding" evidence="12">
    <location>
        <begin position="5"/>
        <end position="319"/>
    </location>
</feature>
<feature type="binding site" evidence="8">
    <location>
        <position position="52"/>
    </location>
    <ligand>
        <name>FAD</name>
        <dbReference type="ChEBI" id="CHEBI:57692"/>
    </ligand>
</feature>
<dbReference type="SUPFAM" id="SSF51905">
    <property type="entry name" value="FAD/NAD(P)-binding domain"/>
    <property type="match status" value="1"/>
</dbReference>
<dbReference type="KEGG" id="pami:JCM7686_1388"/>
<keyword evidence="4 10" id="KW-0560">Oxidoreductase</keyword>
<proteinExistence type="inferred from homology"/>
<dbReference type="OrthoDB" id="9776382at2"/>
<evidence type="ECO:0000256" key="3">
    <source>
        <dbReference type="ARBA" id="ARBA00022827"/>
    </source>
</evidence>
<dbReference type="PANTHER" id="PTHR42737:SF2">
    <property type="entry name" value="GLUTATHIONE REDUCTASE"/>
    <property type="match status" value="1"/>
</dbReference>
<keyword evidence="5" id="KW-1015">Disulfide bond</keyword>